<evidence type="ECO:0000313" key="7">
    <source>
        <dbReference type="Proteomes" id="UP000065521"/>
    </source>
</evidence>
<proteinExistence type="predicted"/>
<dbReference type="Proteomes" id="UP000065521">
    <property type="component" value="Unassembled WGS sequence"/>
</dbReference>
<evidence type="ECO:0000313" key="1">
    <source>
        <dbReference type="EMBL" id="KUZ93716.1"/>
    </source>
</evidence>
<reference evidence="4 8" key="2">
    <citation type="submission" date="2015-11" db="EMBL/GenBank/DDBJ databases">
        <authorList>
            <person name="Sahl J."/>
            <person name="Wagner D."/>
            <person name="Keim P."/>
        </authorList>
    </citation>
    <scope>NUCLEOTIDE SEQUENCE [LARGE SCALE GENOMIC DNA]</scope>
    <source>
        <strain evidence="4 8">MSMB1157</strain>
    </source>
</reference>
<dbReference type="AlphaFoldDB" id="A0A118C9M6"/>
<evidence type="ECO:0000313" key="3">
    <source>
        <dbReference type="EMBL" id="KWK76033.1"/>
    </source>
</evidence>
<comment type="caution">
    <text evidence="2">The sequence shown here is derived from an EMBL/GenBank/DDBJ whole genome shotgun (WGS) entry which is preliminary data.</text>
</comment>
<dbReference type="InterPro" id="IPR035901">
    <property type="entry name" value="GIY-YIG_endonuc_sf"/>
</dbReference>
<organism evidence="2 5">
    <name type="scientific">Burkholderia ubonensis</name>
    <dbReference type="NCBI Taxonomy" id="101571"/>
    <lineage>
        <taxon>Bacteria</taxon>
        <taxon>Pseudomonadati</taxon>
        <taxon>Pseudomonadota</taxon>
        <taxon>Betaproteobacteria</taxon>
        <taxon>Burkholderiales</taxon>
        <taxon>Burkholderiaceae</taxon>
        <taxon>Burkholderia</taxon>
        <taxon>Burkholderia cepacia complex</taxon>
    </lineage>
</organism>
<evidence type="ECO:0000313" key="2">
    <source>
        <dbReference type="EMBL" id="KWA72644.1"/>
    </source>
</evidence>
<evidence type="ECO:0000313" key="4">
    <source>
        <dbReference type="EMBL" id="KWZ57804.1"/>
    </source>
</evidence>
<dbReference type="EMBL" id="LPLU01000078">
    <property type="protein sequence ID" value="KWK76033.1"/>
    <property type="molecule type" value="Genomic_DNA"/>
</dbReference>
<dbReference type="EMBL" id="LNJU01000004">
    <property type="protein sequence ID" value="KWZ57804.1"/>
    <property type="molecule type" value="Genomic_DNA"/>
</dbReference>
<evidence type="ECO:0000313" key="6">
    <source>
        <dbReference type="Proteomes" id="UP000065504"/>
    </source>
</evidence>
<dbReference type="EMBL" id="LOTN01000016">
    <property type="protein sequence ID" value="KUZ93716.1"/>
    <property type="molecule type" value="Genomic_DNA"/>
</dbReference>
<protein>
    <submittedName>
        <fullName evidence="2">LuxR family transcriptional regulator</fullName>
    </submittedName>
</protein>
<dbReference type="Gene3D" id="3.40.1440.10">
    <property type="entry name" value="GIY-YIG endonuclease"/>
    <property type="match status" value="1"/>
</dbReference>
<sequence>MDRKRELKQQYKDTPRLMGVYRVVNKTTGRSLVEAGRDVNARLNRHMTQLRFGNHPNKQLQGDWNRLGAEAFGFELIEALKPLDKPDYNPDDDLEMLLAMTLERSEFDKEHLYNR</sequence>
<gene>
    <name evidence="1" type="ORF">WI38_09020</name>
    <name evidence="4" type="ORF">WK57_20260</name>
    <name evidence="2" type="ORF">WL29_05370</name>
    <name evidence="3" type="ORF">WM16_12980</name>
</gene>
<dbReference type="EMBL" id="LPHD01000194">
    <property type="protein sequence ID" value="KWA72644.1"/>
    <property type="molecule type" value="Genomic_DNA"/>
</dbReference>
<reference evidence="5 6" key="1">
    <citation type="submission" date="2015-11" db="EMBL/GenBank/DDBJ databases">
        <title>Expanding the genomic diversity of Burkholderia species for the development of highly accurate diagnostics.</title>
        <authorList>
            <person name="Sahl J."/>
            <person name="Keim P."/>
            <person name="Wagner D."/>
        </authorList>
    </citation>
    <scope>NUCLEOTIDE SEQUENCE [LARGE SCALE GENOMIC DNA]</scope>
    <source>
        <strain evidence="2 5">MSMB2087WGS</strain>
        <strain evidence="3 6">MSMB782WGS</strain>
        <strain evidence="1 7">RF32-BP4</strain>
    </source>
</reference>
<dbReference type="RefSeq" id="WP_010098558.1">
    <property type="nucleotide sequence ID" value="NZ_CABVPQ010000001.1"/>
</dbReference>
<evidence type="ECO:0000313" key="8">
    <source>
        <dbReference type="Proteomes" id="UP000070119"/>
    </source>
</evidence>
<accession>A0A118C9M6</accession>
<dbReference type="CDD" id="cd10451">
    <property type="entry name" value="GIY-YIG_LuxR_like"/>
    <property type="match status" value="1"/>
</dbReference>
<dbReference type="Proteomes" id="UP000070119">
    <property type="component" value="Unassembled WGS sequence"/>
</dbReference>
<dbReference type="Proteomes" id="UP000065504">
    <property type="component" value="Unassembled WGS sequence"/>
</dbReference>
<evidence type="ECO:0000313" key="5">
    <source>
        <dbReference type="Proteomes" id="UP000060630"/>
    </source>
</evidence>
<dbReference type="Proteomes" id="UP000060630">
    <property type="component" value="Unassembled WGS sequence"/>
</dbReference>
<name>A0A118C9M6_9BURK</name>